<gene>
    <name evidence="3" type="primary">vstM</name>
</gene>
<protein>
    <submittedName>
        <fullName evidence="3">Putative type II thioesterase</fullName>
    </submittedName>
</protein>
<dbReference type="GO" id="GO:0008610">
    <property type="term" value="P:lipid biosynthetic process"/>
    <property type="evidence" value="ECO:0007669"/>
    <property type="project" value="TreeGrafter"/>
</dbReference>
<name>A0A0B6VLR5_9ACTN</name>
<dbReference type="Gene3D" id="3.40.50.1820">
    <property type="entry name" value="alpha/beta hydrolase"/>
    <property type="match status" value="1"/>
</dbReference>
<dbReference type="Pfam" id="PF00975">
    <property type="entry name" value="Thioesterase"/>
    <property type="match status" value="1"/>
</dbReference>
<comment type="similarity">
    <text evidence="1">Belongs to the thioesterase family.</text>
</comment>
<evidence type="ECO:0000256" key="1">
    <source>
        <dbReference type="ARBA" id="ARBA00007169"/>
    </source>
</evidence>
<reference evidence="3" key="1">
    <citation type="journal article" date="2015" name="J. Am. Chem. Soc.">
        <title>Biosynthesis of versipelostatin: identification of an enzyme-catalyzed [4+2]-cycloaddition required for macrocyclization of spirotetronate-containing polyketides.</title>
        <authorList>
            <person name="Hashimoto T."/>
            <person name="Hashimoto J."/>
            <person name="Teruya K."/>
            <person name="Hirano T."/>
            <person name="Shin-ya K."/>
            <person name="Ikeda H."/>
            <person name="Liu H."/>
            <person name="Nishiyama M."/>
            <person name="Kuzuyama T."/>
        </authorList>
    </citation>
    <scope>NUCLEOTIDE SEQUENCE</scope>
    <source>
        <strain evidence="3">4083-SVS6</strain>
    </source>
</reference>
<feature type="domain" description="Thioesterase" evidence="2">
    <location>
        <begin position="2"/>
        <end position="213"/>
    </location>
</feature>
<dbReference type="AlphaFoldDB" id="A0A0B6VLR5"/>
<accession>A0A0B6VLR5</accession>
<dbReference type="InterPro" id="IPR029058">
    <property type="entry name" value="AB_hydrolase_fold"/>
</dbReference>
<evidence type="ECO:0000259" key="2">
    <source>
        <dbReference type="Pfam" id="PF00975"/>
    </source>
</evidence>
<organism evidence="3">
    <name type="scientific">Streptomyces versipellis</name>
    <dbReference type="NCBI Taxonomy" id="67375"/>
    <lineage>
        <taxon>Bacteria</taxon>
        <taxon>Bacillati</taxon>
        <taxon>Actinomycetota</taxon>
        <taxon>Actinomycetes</taxon>
        <taxon>Kitasatosporales</taxon>
        <taxon>Streptomycetaceae</taxon>
        <taxon>Streptomyces</taxon>
    </lineage>
</organism>
<evidence type="ECO:0000313" key="3">
    <source>
        <dbReference type="EMBL" id="BAQ21958.1"/>
    </source>
</evidence>
<dbReference type="InterPro" id="IPR001031">
    <property type="entry name" value="Thioesterase"/>
</dbReference>
<dbReference type="PANTHER" id="PTHR11487:SF0">
    <property type="entry name" value="S-ACYL FATTY ACID SYNTHASE THIOESTERASE, MEDIUM CHAIN"/>
    <property type="match status" value="1"/>
</dbReference>
<sequence length="242" mass="26199">MRLVCFPHAGGSASYFFSLSRTLGPDVEVLAVQYPGRQDRRREPVIDTIAELADRAHGALGGRLDVPFAFFGHSMGAVVAYEVARRIQRESGTGPTHLFASARRAPSRHRDGDVHLRHDEGLLAELRELGGTDERFLADPEVREAILGVTRGDYQAIETYSWTPGPPLTCAVTALVGDSDPHTSVDEADAWSEHTTGPFALRVFDGGHFYFGADPSGVTGAVSEALRPAEPVPHESGARREV</sequence>
<dbReference type="SUPFAM" id="SSF53474">
    <property type="entry name" value="alpha/beta-Hydrolases"/>
    <property type="match status" value="1"/>
</dbReference>
<dbReference type="PANTHER" id="PTHR11487">
    <property type="entry name" value="THIOESTERASE"/>
    <property type="match status" value="1"/>
</dbReference>
<dbReference type="InterPro" id="IPR012223">
    <property type="entry name" value="TEII"/>
</dbReference>
<proteinExistence type="inferred from homology"/>
<dbReference type="EMBL" id="LC006086">
    <property type="protein sequence ID" value="BAQ21958.1"/>
    <property type="molecule type" value="Genomic_DNA"/>
</dbReference>